<feature type="transmembrane region" description="Helical" evidence="8">
    <location>
        <begin position="94"/>
        <end position="117"/>
    </location>
</feature>
<dbReference type="OMA" id="EGGVHNM"/>
<dbReference type="InterPro" id="IPR033122">
    <property type="entry name" value="LETM1-like_RBD"/>
</dbReference>
<dbReference type="EMBL" id="AFYH01033991">
    <property type="status" value="NOT_ANNOTATED_CDS"/>
    <property type="molecule type" value="Genomic_DNA"/>
</dbReference>
<proteinExistence type="predicted"/>
<reference evidence="11" key="1">
    <citation type="submission" date="2011-08" db="EMBL/GenBank/DDBJ databases">
        <title>The draft genome of Latimeria chalumnae.</title>
        <authorList>
            <person name="Di Palma F."/>
            <person name="Alfoldi J."/>
            <person name="Johnson J."/>
            <person name="Berlin A."/>
            <person name="Gnerre S."/>
            <person name="Jaffe D."/>
            <person name="MacCallum I."/>
            <person name="Young S."/>
            <person name="Walker B.J."/>
            <person name="Lander E."/>
            <person name="Lindblad-Toh K."/>
        </authorList>
    </citation>
    <scope>NUCLEOTIDE SEQUENCE [LARGE SCALE GENOMIC DNA]</scope>
    <source>
        <strain evidence="11">Wild caught</strain>
    </source>
</reference>
<dbReference type="InterPro" id="IPR044202">
    <property type="entry name" value="LETM1/MDM38-like"/>
</dbReference>
<dbReference type="GO" id="GO:0043022">
    <property type="term" value="F:ribosome binding"/>
    <property type="evidence" value="ECO:0007669"/>
    <property type="project" value="InterPro"/>
</dbReference>
<keyword evidence="3" id="KW-0999">Mitochondrion inner membrane</keyword>
<gene>
    <name evidence="10" type="primary">LETMD1</name>
</gene>
<dbReference type="InParanoid" id="H3AUE4"/>
<evidence type="ECO:0000313" key="10">
    <source>
        <dbReference type="Ensembl" id="ENSLACP00000013265.1"/>
    </source>
</evidence>
<name>H3AUE4_LATCH</name>
<evidence type="ECO:0000256" key="2">
    <source>
        <dbReference type="ARBA" id="ARBA00022692"/>
    </source>
</evidence>
<dbReference type="GO" id="GO:0005743">
    <property type="term" value="C:mitochondrial inner membrane"/>
    <property type="evidence" value="ECO:0007669"/>
    <property type="project" value="UniProtKB-SubCell"/>
</dbReference>
<dbReference type="eggNOG" id="KOG4263">
    <property type="taxonomic scope" value="Eukaryota"/>
</dbReference>
<keyword evidence="2 8" id="KW-0812">Transmembrane</keyword>
<reference evidence="10" key="2">
    <citation type="submission" date="2025-08" db="UniProtKB">
        <authorList>
            <consortium name="Ensembl"/>
        </authorList>
    </citation>
    <scope>IDENTIFICATION</scope>
</reference>
<dbReference type="FunCoup" id="H3AUE4">
    <property type="interactions" value="2674"/>
</dbReference>
<dbReference type="GeneTree" id="ENSGT00950000183167"/>
<evidence type="ECO:0000256" key="6">
    <source>
        <dbReference type="ARBA" id="ARBA00023136"/>
    </source>
</evidence>
<comment type="subcellular location">
    <subcellularLocation>
        <location evidence="1">Mitochondrion inner membrane</location>
        <topology evidence="1">Single-pass membrane protein</topology>
    </subcellularLocation>
</comment>
<dbReference type="PANTHER" id="PTHR14009">
    <property type="entry name" value="LEUCINE ZIPPER-EF-HAND CONTAINING TRANSMEMBRANE PROTEIN"/>
    <property type="match status" value="1"/>
</dbReference>
<evidence type="ECO:0000256" key="4">
    <source>
        <dbReference type="ARBA" id="ARBA00022989"/>
    </source>
</evidence>
<dbReference type="HOGENOM" id="CLU_049801_0_0_1"/>
<evidence type="ECO:0000256" key="8">
    <source>
        <dbReference type="SAM" id="Phobius"/>
    </source>
</evidence>
<dbReference type="Ensembl" id="ENSLACT00000013361.1">
    <property type="protein sequence ID" value="ENSLACP00000013265.1"/>
    <property type="gene ID" value="ENSLACG00000011678.1"/>
</dbReference>
<protein>
    <submittedName>
        <fullName evidence="10">LETM1 domain containing 1</fullName>
    </submittedName>
</protein>
<sequence>CPYSTKTKQKSLSSLIKSKAKSISERYERFLERRFPRVYVLHSTLFTGFRLLISDAKEVKRIREKMAAQKLKFEQLPYREMESLRQFRRDIIKAAPLLLISIPPFANYLVFVLMYFFPRQLLIRHFWNPGQQEEYLGIYHLRRAHLYPEIVTHLLNSVPKTANPMQRRMQRLCTKVKQGFHPEAAELHAVRSLFTEPPLRIKRLNKQRVKALSQVMMLTPHLPSFFLRRRLWSHVSELHHLDQALSRLGVSQLSEGELKTACYIRGLNSTHLSTAACRNWLTQWLQLSTRLKGSEFSLLLHSMVLLSTNYHRTGKK</sequence>
<dbReference type="PANTHER" id="PTHR14009:SF13">
    <property type="entry name" value="LETM1 DOMAIN-CONTAINING PROTEIN 1"/>
    <property type="match status" value="1"/>
</dbReference>
<evidence type="ECO:0000313" key="11">
    <source>
        <dbReference type="Proteomes" id="UP000008672"/>
    </source>
</evidence>
<reference evidence="10" key="3">
    <citation type="submission" date="2025-09" db="UniProtKB">
        <authorList>
            <consortium name="Ensembl"/>
        </authorList>
    </citation>
    <scope>IDENTIFICATION</scope>
</reference>
<evidence type="ECO:0000256" key="3">
    <source>
        <dbReference type="ARBA" id="ARBA00022792"/>
    </source>
</evidence>
<organism evidence="10 11">
    <name type="scientific">Latimeria chalumnae</name>
    <name type="common">Coelacanth</name>
    <dbReference type="NCBI Taxonomy" id="7897"/>
    <lineage>
        <taxon>Eukaryota</taxon>
        <taxon>Metazoa</taxon>
        <taxon>Chordata</taxon>
        <taxon>Craniata</taxon>
        <taxon>Vertebrata</taxon>
        <taxon>Euteleostomi</taxon>
        <taxon>Coelacanthiformes</taxon>
        <taxon>Coelacanthidae</taxon>
        <taxon>Latimeria</taxon>
    </lineage>
</organism>
<dbReference type="Proteomes" id="UP000008672">
    <property type="component" value="Unassembled WGS sequence"/>
</dbReference>
<evidence type="ECO:0000256" key="5">
    <source>
        <dbReference type="ARBA" id="ARBA00023128"/>
    </source>
</evidence>
<dbReference type="Pfam" id="PF07766">
    <property type="entry name" value="LETM1_RBD"/>
    <property type="match status" value="1"/>
</dbReference>
<keyword evidence="5 7" id="KW-0496">Mitochondrion</keyword>
<dbReference type="EMBL" id="AFYH01033993">
    <property type="status" value="NOT_ANNOTATED_CDS"/>
    <property type="molecule type" value="Genomic_DNA"/>
</dbReference>
<keyword evidence="6 8" id="KW-0472">Membrane</keyword>
<accession>H3AUE4</accession>
<evidence type="ECO:0000256" key="1">
    <source>
        <dbReference type="ARBA" id="ARBA00004434"/>
    </source>
</evidence>
<feature type="domain" description="Letm1 RBD" evidence="9">
    <location>
        <begin position="140"/>
        <end position="316"/>
    </location>
</feature>
<evidence type="ECO:0000259" key="9">
    <source>
        <dbReference type="PROSITE" id="PS51758"/>
    </source>
</evidence>
<dbReference type="EMBL" id="AFYH01033992">
    <property type="status" value="NOT_ANNOTATED_CDS"/>
    <property type="molecule type" value="Genomic_DNA"/>
</dbReference>
<keyword evidence="4 8" id="KW-1133">Transmembrane helix</keyword>
<dbReference type="GO" id="GO:0030003">
    <property type="term" value="P:intracellular monoatomic cation homeostasis"/>
    <property type="evidence" value="ECO:0007669"/>
    <property type="project" value="TreeGrafter"/>
</dbReference>
<keyword evidence="11" id="KW-1185">Reference proteome</keyword>
<evidence type="ECO:0000256" key="7">
    <source>
        <dbReference type="PROSITE-ProRule" id="PRU01094"/>
    </source>
</evidence>
<dbReference type="PROSITE" id="PS51758">
    <property type="entry name" value="LETM1_RBD"/>
    <property type="match status" value="1"/>
</dbReference>
<dbReference type="EMBL" id="AFYH01033994">
    <property type="status" value="NOT_ANNOTATED_CDS"/>
    <property type="molecule type" value="Genomic_DNA"/>
</dbReference>
<dbReference type="STRING" id="7897.ENSLACP00000013265"/>
<dbReference type="AlphaFoldDB" id="H3AUE4"/>